<accession>A0A1I8EI66</accession>
<organism evidence="1">
    <name type="scientific">Wuchereria bancrofti</name>
    <dbReference type="NCBI Taxonomy" id="6293"/>
    <lineage>
        <taxon>Eukaryota</taxon>
        <taxon>Metazoa</taxon>
        <taxon>Ecdysozoa</taxon>
        <taxon>Nematoda</taxon>
        <taxon>Chromadorea</taxon>
        <taxon>Rhabditida</taxon>
        <taxon>Spirurina</taxon>
        <taxon>Spiruromorpha</taxon>
        <taxon>Filarioidea</taxon>
        <taxon>Onchocercidae</taxon>
        <taxon>Wuchereria</taxon>
    </lineage>
</organism>
<reference evidence="1" key="1">
    <citation type="submission" date="2016-11" db="UniProtKB">
        <authorList>
            <consortium name="WormBaseParasite"/>
        </authorList>
    </citation>
    <scope>IDENTIFICATION</scope>
    <source>
        <strain evidence="1">pt0022</strain>
    </source>
</reference>
<dbReference type="AlphaFoldDB" id="A0A1I8EI66"/>
<name>A0A1I8EI66_WUCBA</name>
<dbReference type="WBParaSite" id="maker-PairedContig_2158-snap-gene-2.28-mRNA-1">
    <property type="protein sequence ID" value="maker-PairedContig_2158-snap-gene-2.28-mRNA-1"/>
    <property type="gene ID" value="maker-PairedContig_2158-snap-gene-2.28"/>
</dbReference>
<sequence>MSIEKEVPIQNMLKQSKMYLHSIETSENIDLPKQDFSQKNETAGDWRMERTEDLLFRAVQEYQASLRNQEKGTEN</sequence>
<protein>
    <submittedName>
        <fullName evidence="1">Uncharacterized protein</fullName>
    </submittedName>
</protein>
<proteinExistence type="predicted"/>
<evidence type="ECO:0000313" key="1">
    <source>
        <dbReference type="WBParaSite" id="maker-PairedContig_2158-snap-gene-2.28-mRNA-1"/>
    </source>
</evidence>